<evidence type="ECO:0000256" key="8">
    <source>
        <dbReference type="RuleBase" id="RU364100"/>
    </source>
</evidence>
<evidence type="ECO:0000313" key="10">
    <source>
        <dbReference type="Proteomes" id="UP000253918"/>
    </source>
</evidence>
<dbReference type="PANTHER" id="PTHR13604:SF0">
    <property type="entry name" value="ABASIC SITE PROCESSING PROTEIN HMCES"/>
    <property type="match status" value="1"/>
</dbReference>
<dbReference type="Gene3D" id="3.90.1680.10">
    <property type="entry name" value="SOS response associated peptidase-like"/>
    <property type="match status" value="1"/>
</dbReference>
<keyword evidence="2 8" id="KW-0645">Protease</keyword>
<dbReference type="AlphaFoldDB" id="A0A369VPH0"/>
<evidence type="ECO:0000256" key="5">
    <source>
        <dbReference type="ARBA" id="ARBA00023124"/>
    </source>
</evidence>
<dbReference type="Pfam" id="PF02586">
    <property type="entry name" value="SRAP"/>
    <property type="match status" value="1"/>
</dbReference>
<dbReference type="GO" id="GO:0006508">
    <property type="term" value="P:proteolysis"/>
    <property type="evidence" value="ECO:0007669"/>
    <property type="project" value="UniProtKB-KW"/>
</dbReference>
<keyword evidence="10" id="KW-1185">Reference proteome</keyword>
<dbReference type="InterPro" id="IPR036590">
    <property type="entry name" value="SRAP-like"/>
</dbReference>
<sequence length="225" mass="25438">MCNRYRISAKQAAVMRACGFEPPYAPDEVFPPAREIFPTGKKTARHGPIVRRSTAGNRPLEMVLLEWGFPTKVPSKRNPEIKLDKYVTNARNLSSTMWKPSIASAERRCIVPFTWFAEPHPEGGVGDDSKPRQMWFALPDQPIGFFAGLWRPTERGEAYAFATTNPNEFVKPWHPKAMPVILRPCDLLQWLDGSAAEALELVRPYDGEMVRQVETPSDDLIEIDA</sequence>
<keyword evidence="4 8" id="KW-0378">Hydrolase</keyword>
<dbReference type="GO" id="GO:0106300">
    <property type="term" value="P:protein-DNA covalent cross-linking repair"/>
    <property type="evidence" value="ECO:0007669"/>
    <property type="project" value="InterPro"/>
</dbReference>
<evidence type="ECO:0000256" key="1">
    <source>
        <dbReference type="ARBA" id="ARBA00008136"/>
    </source>
</evidence>
<evidence type="ECO:0000256" key="3">
    <source>
        <dbReference type="ARBA" id="ARBA00022763"/>
    </source>
</evidence>
<dbReference type="RefSeq" id="WP_114688949.1">
    <property type="nucleotide sequence ID" value="NZ_QQNB01000005.1"/>
</dbReference>
<dbReference type="EC" id="3.4.-.-" evidence="8"/>
<comment type="similarity">
    <text evidence="1 8">Belongs to the SOS response-associated peptidase family.</text>
</comment>
<dbReference type="OrthoDB" id="9782620at2"/>
<evidence type="ECO:0000256" key="6">
    <source>
        <dbReference type="ARBA" id="ARBA00023125"/>
    </source>
</evidence>
<dbReference type="GO" id="GO:0008233">
    <property type="term" value="F:peptidase activity"/>
    <property type="evidence" value="ECO:0007669"/>
    <property type="project" value="UniProtKB-KW"/>
</dbReference>
<organism evidence="9 10">
    <name type="scientific">Sphingomonas aracearum</name>
    <dbReference type="NCBI Taxonomy" id="2283317"/>
    <lineage>
        <taxon>Bacteria</taxon>
        <taxon>Pseudomonadati</taxon>
        <taxon>Pseudomonadota</taxon>
        <taxon>Alphaproteobacteria</taxon>
        <taxon>Sphingomonadales</taxon>
        <taxon>Sphingomonadaceae</taxon>
        <taxon>Sphingomonas</taxon>
    </lineage>
</organism>
<keyword evidence="5" id="KW-0190">Covalent protein-DNA linkage</keyword>
<reference evidence="9 10" key="1">
    <citation type="submission" date="2018-07" db="EMBL/GenBank/DDBJ databases">
        <title>a novel species of Sphingomonas isolated from the rhizosphere soil of Araceae plant.</title>
        <authorList>
            <person name="Zhiyong W."/>
            <person name="Qinglan Z."/>
            <person name="Zhiwei F."/>
            <person name="Ding X."/>
            <person name="Gejiao W."/>
            <person name="Shixue Z."/>
        </authorList>
    </citation>
    <scope>NUCLEOTIDE SEQUENCE [LARGE SCALE GENOMIC DNA]</scope>
    <source>
        <strain evidence="9 10">WZY 27</strain>
    </source>
</reference>
<dbReference type="Proteomes" id="UP000253918">
    <property type="component" value="Unassembled WGS sequence"/>
</dbReference>
<evidence type="ECO:0000256" key="7">
    <source>
        <dbReference type="ARBA" id="ARBA00023239"/>
    </source>
</evidence>
<dbReference type="GO" id="GO:0003697">
    <property type="term" value="F:single-stranded DNA binding"/>
    <property type="evidence" value="ECO:0007669"/>
    <property type="project" value="InterPro"/>
</dbReference>
<dbReference type="InterPro" id="IPR003738">
    <property type="entry name" value="SRAP"/>
</dbReference>
<dbReference type="GO" id="GO:0016829">
    <property type="term" value="F:lyase activity"/>
    <property type="evidence" value="ECO:0007669"/>
    <property type="project" value="UniProtKB-KW"/>
</dbReference>
<protein>
    <recommendedName>
        <fullName evidence="8">Abasic site processing protein</fullName>
        <ecNumber evidence="8">3.4.-.-</ecNumber>
    </recommendedName>
</protein>
<evidence type="ECO:0000256" key="4">
    <source>
        <dbReference type="ARBA" id="ARBA00022801"/>
    </source>
</evidence>
<keyword evidence="7" id="KW-0456">Lyase</keyword>
<keyword evidence="3" id="KW-0227">DNA damage</keyword>
<comment type="caution">
    <text evidence="9">The sequence shown here is derived from an EMBL/GenBank/DDBJ whole genome shotgun (WGS) entry which is preliminary data.</text>
</comment>
<gene>
    <name evidence="9" type="ORF">DVW87_16745</name>
</gene>
<keyword evidence="6" id="KW-0238">DNA-binding</keyword>
<evidence type="ECO:0000256" key="2">
    <source>
        <dbReference type="ARBA" id="ARBA00022670"/>
    </source>
</evidence>
<dbReference type="SUPFAM" id="SSF143081">
    <property type="entry name" value="BB1717-like"/>
    <property type="match status" value="1"/>
</dbReference>
<dbReference type="EMBL" id="QQNB01000005">
    <property type="protein sequence ID" value="RDE04278.1"/>
    <property type="molecule type" value="Genomic_DNA"/>
</dbReference>
<name>A0A369VPH0_9SPHN</name>
<proteinExistence type="inferred from homology"/>
<dbReference type="PANTHER" id="PTHR13604">
    <property type="entry name" value="DC12-RELATED"/>
    <property type="match status" value="1"/>
</dbReference>
<evidence type="ECO:0000313" key="9">
    <source>
        <dbReference type="EMBL" id="RDE04278.1"/>
    </source>
</evidence>
<accession>A0A369VPH0</accession>